<evidence type="ECO:0000313" key="2">
    <source>
        <dbReference type="EMBL" id="KAI7799104.1"/>
    </source>
</evidence>
<name>A0A9W7TNE0_TRIRA</name>
<dbReference type="AlphaFoldDB" id="A0A9W7TNE0"/>
<organism evidence="2 3">
    <name type="scientific">Triplophysa rosa</name>
    <name type="common">Cave loach</name>
    <dbReference type="NCBI Taxonomy" id="992332"/>
    <lineage>
        <taxon>Eukaryota</taxon>
        <taxon>Metazoa</taxon>
        <taxon>Chordata</taxon>
        <taxon>Craniata</taxon>
        <taxon>Vertebrata</taxon>
        <taxon>Euteleostomi</taxon>
        <taxon>Actinopterygii</taxon>
        <taxon>Neopterygii</taxon>
        <taxon>Teleostei</taxon>
        <taxon>Ostariophysi</taxon>
        <taxon>Cypriniformes</taxon>
        <taxon>Nemacheilidae</taxon>
        <taxon>Triplophysa</taxon>
    </lineage>
</organism>
<dbReference type="EMBL" id="JAFHDT010000016">
    <property type="protein sequence ID" value="KAI7799104.1"/>
    <property type="molecule type" value="Genomic_DNA"/>
</dbReference>
<evidence type="ECO:0000256" key="1">
    <source>
        <dbReference type="SAM" id="MobiDB-lite"/>
    </source>
</evidence>
<evidence type="ECO:0000313" key="3">
    <source>
        <dbReference type="Proteomes" id="UP001059041"/>
    </source>
</evidence>
<feature type="compositionally biased region" description="Polar residues" evidence="1">
    <location>
        <begin position="46"/>
        <end position="60"/>
    </location>
</feature>
<feature type="non-terminal residue" evidence="2">
    <location>
        <position position="101"/>
    </location>
</feature>
<proteinExistence type="predicted"/>
<sequence length="101" mass="10730">SSKRTYASGAEKRKKKKTDEEKRSQDKGAILKYFGGPVQGEPGGPSSASDQQAAGPSSPTDLDALLPVFGQPIDPADWPSVLADSFRFISTSEFEKTGAPK</sequence>
<accession>A0A9W7TNE0</accession>
<reference evidence="2" key="1">
    <citation type="submission" date="2021-02" db="EMBL/GenBank/DDBJ databases">
        <title>Comparative genomics reveals that relaxation of natural selection precedes convergent phenotypic evolution of cavefish.</title>
        <authorList>
            <person name="Peng Z."/>
        </authorList>
    </citation>
    <scope>NUCLEOTIDE SEQUENCE</scope>
    <source>
        <tissue evidence="2">Muscle</tissue>
    </source>
</reference>
<feature type="compositionally biased region" description="Basic and acidic residues" evidence="1">
    <location>
        <begin position="17"/>
        <end position="26"/>
    </location>
</feature>
<comment type="caution">
    <text evidence="2">The sequence shown here is derived from an EMBL/GenBank/DDBJ whole genome shotgun (WGS) entry which is preliminary data.</text>
</comment>
<keyword evidence="3" id="KW-1185">Reference proteome</keyword>
<protein>
    <submittedName>
        <fullName evidence="2">Uncharacterized protein</fullName>
    </submittedName>
</protein>
<dbReference type="Proteomes" id="UP001059041">
    <property type="component" value="Linkage Group LG16"/>
</dbReference>
<gene>
    <name evidence="2" type="ORF">IRJ41_018409</name>
</gene>
<feature type="region of interest" description="Disordered" evidence="1">
    <location>
        <begin position="1"/>
        <end position="68"/>
    </location>
</feature>